<dbReference type="Gene3D" id="3.40.50.1820">
    <property type="entry name" value="alpha/beta hydrolase"/>
    <property type="match status" value="1"/>
</dbReference>
<comment type="similarity">
    <text evidence="3">Belongs to the kynurenine formamidase family.</text>
</comment>
<dbReference type="SUPFAM" id="SSF53474">
    <property type="entry name" value="alpha/beta-Hydrolases"/>
    <property type="match status" value="1"/>
</dbReference>
<dbReference type="InterPro" id="IPR029058">
    <property type="entry name" value="AB_hydrolase_fold"/>
</dbReference>
<proteinExistence type="inferred from homology"/>
<comment type="subunit">
    <text evidence="3">Homodimer.</text>
</comment>
<gene>
    <name evidence="5" type="primary">MPUL0B06910</name>
    <name evidence="3" type="synonym">BNA7</name>
    <name evidence="5" type="ORF">METSCH_B06910</name>
</gene>
<dbReference type="InterPro" id="IPR027519">
    <property type="entry name" value="KFase_ver/fungi-typ"/>
</dbReference>
<comment type="function">
    <text evidence="3">Catalyzes the hydrolysis of N-formyl-L-kynurenine to L-kynurenine, the second step in the kynurenine pathway of tryptophan degradation. Kynurenine may be further oxidized to nicotinic acid, NAD(H) and NADP(H). Required for elimination of toxic metabolites.</text>
</comment>
<dbReference type="PANTHER" id="PTHR48081:SF33">
    <property type="entry name" value="KYNURENINE FORMAMIDASE"/>
    <property type="match status" value="1"/>
</dbReference>
<comment type="domain">
    <text evidence="3">The main chain amide nitrogen atoms of the second glycine and its adjacent residue in the HGGXW motif define the oxyanion hole, and stabilize the oxyanion that forms during the nucleophilic attack by the catalytic serine during substrate cleavage.</text>
</comment>
<dbReference type="InterPro" id="IPR050300">
    <property type="entry name" value="GDXG_lipolytic_enzyme"/>
</dbReference>
<keyword evidence="1 3" id="KW-0378">Hydrolase</keyword>
<evidence type="ECO:0000313" key="5">
    <source>
        <dbReference type="EMBL" id="QBM87488.1"/>
    </source>
</evidence>
<dbReference type="Pfam" id="PF20434">
    <property type="entry name" value="BD-FAE"/>
    <property type="match status" value="1"/>
</dbReference>
<dbReference type="STRING" id="2163413.A0A4P6XN86"/>
<dbReference type="UniPathway" id="UPA00333">
    <property type="reaction ID" value="UER00454"/>
</dbReference>
<feature type="short sequence motif" description="HGGXW" evidence="3">
    <location>
        <begin position="31"/>
        <end position="35"/>
    </location>
</feature>
<dbReference type="InterPro" id="IPR049492">
    <property type="entry name" value="BD-FAE-like_dom"/>
</dbReference>
<dbReference type="GO" id="GO:0034354">
    <property type="term" value="P:'de novo' NAD+ biosynthetic process from L-tryptophan"/>
    <property type="evidence" value="ECO:0007669"/>
    <property type="project" value="UniProtKB-UniRule"/>
</dbReference>
<comment type="pathway">
    <text evidence="3">Amino-acid degradation; L-tryptophan degradation via kynurenine pathway; L-kynurenine from L-tryptophan: step 2/2.</text>
</comment>
<evidence type="ECO:0000256" key="2">
    <source>
        <dbReference type="ARBA" id="ARBA00023079"/>
    </source>
</evidence>
<feature type="active site" description="Nucleophile" evidence="3">
    <location>
        <position position="103"/>
    </location>
</feature>
<protein>
    <recommendedName>
        <fullName evidence="3">Kynurenine formamidase</fullName>
        <shortName evidence="3">KFA</shortName>
        <shortName evidence="3">KFase</shortName>
        <ecNumber evidence="3">3.5.1.9</ecNumber>
    </recommendedName>
    <alternativeName>
        <fullName evidence="3">Arylformamidase</fullName>
    </alternativeName>
    <alternativeName>
        <fullName evidence="3">N-formylkynurenine formamidase</fullName>
        <shortName evidence="3">FKF</shortName>
    </alternativeName>
</protein>
<sequence length="261" mass="29936">MTEVAYGVHPLQKLKVFHHSPENTHTLLLIHGGAWNDPGNTYNDFMQMADRLMSKRVPVNVIGINYRLTPEIVHPFHLQDLVDGIEFLAREYNIFRILVLGHSVGATMALQLLNYKPILEAGYEHLQEKVNFLIPDLKIELDTIFFVDGIYDIADLVAEYGPPYQAFVDRAFVSRKQYAEAVQPSRAKSTNFAFSPKEIIVVQSLQDELLSLRQTHKFMEFLQLLGVPYSSHEEPWGAHEEVYRREELADLVSETLKQIDA</sequence>
<organism evidence="5 6">
    <name type="scientific">Metschnikowia aff. pulcherrima</name>
    <dbReference type="NCBI Taxonomy" id="2163413"/>
    <lineage>
        <taxon>Eukaryota</taxon>
        <taxon>Fungi</taxon>
        <taxon>Dikarya</taxon>
        <taxon>Ascomycota</taxon>
        <taxon>Saccharomycotina</taxon>
        <taxon>Pichiomycetes</taxon>
        <taxon>Metschnikowiaceae</taxon>
        <taxon>Metschnikowia</taxon>
    </lineage>
</organism>
<reference evidence="6" key="1">
    <citation type="submission" date="2019-03" db="EMBL/GenBank/DDBJ databases">
        <title>Snf2 controls pulcherriminic acid biosynthesis and connects pigmentation and antifungal activity of the yeast Metschnikowia pulcherrima.</title>
        <authorList>
            <person name="Gore-Lloyd D."/>
            <person name="Sumann I."/>
            <person name="Brachmann A.O."/>
            <person name="Schneeberger K."/>
            <person name="Ortiz-Merino R.A."/>
            <person name="Moreno-Beltran M."/>
            <person name="Schlaefli M."/>
            <person name="Kirner P."/>
            <person name="Santos Kron A."/>
            <person name="Wolfe K.H."/>
            <person name="Piel J."/>
            <person name="Ahrens C.H."/>
            <person name="Henk D."/>
            <person name="Freimoser F.M."/>
        </authorList>
    </citation>
    <scope>NUCLEOTIDE SEQUENCE [LARGE SCALE GENOMIC DNA]</scope>
    <source>
        <strain evidence="6">APC 1.2</strain>
    </source>
</reference>
<keyword evidence="6" id="KW-1185">Reference proteome</keyword>
<dbReference type="EMBL" id="CP034457">
    <property type="protein sequence ID" value="QBM87488.1"/>
    <property type="molecule type" value="Genomic_DNA"/>
</dbReference>
<evidence type="ECO:0000259" key="4">
    <source>
        <dbReference type="Pfam" id="PF20434"/>
    </source>
</evidence>
<evidence type="ECO:0000313" key="6">
    <source>
        <dbReference type="Proteomes" id="UP000292447"/>
    </source>
</evidence>
<dbReference type="EC" id="3.5.1.9" evidence="3"/>
<evidence type="ECO:0000256" key="3">
    <source>
        <dbReference type="HAMAP-Rule" id="MF_03014"/>
    </source>
</evidence>
<feature type="domain" description="BD-FAE-like" evidence="4">
    <location>
        <begin position="22"/>
        <end position="220"/>
    </location>
</feature>
<dbReference type="HAMAP" id="MF_03014">
    <property type="entry name" value="KFase"/>
    <property type="match status" value="1"/>
</dbReference>
<dbReference type="GO" id="GO:0019441">
    <property type="term" value="P:L-tryptophan catabolic process to kynurenine"/>
    <property type="evidence" value="ECO:0007669"/>
    <property type="project" value="UniProtKB-UniRule"/>
</dbReference>
<comment type="catalytic activity">
    <reaction evidence="3">
        <text>N-formyl-L-kynurenine + H2O = L-kynurenine + formate + H(+)</text>
        <dbReference type="Rhea" id="RHEA:13009"/>
        <dbReference type="ChEBI" id="CHEBI:15377"/>
        <dbReference type="ChEBI" id="CHEBI:15378"/>
        <dbReference type="ChEBI" id="CHEBI:15740"/>
        <dbReference type="ChEBI" id="CHEBI:57959"/>
        <dbReference type="ChEBI" id="CHEBI:58629"/>
        <dbReference type="EC" id="3.5.1.9"/>
    </reaction>
</comment>
<keyword evidence="2 3" id="KW-0823">Tryptophan catabolism</keyword>
<feature type="active site" evidence="3">
    <location>
        <position position="239"/>
    </location>
</feature>
<dbReference type="PANTHER" id="PTHR48081">
    <property type="entry name" value="AB HYDROLASE SUPERFAMILY PROTEIN C4A8.06C"/>
    <property type="match status" value="1"/>
</dbReference>
<feature type="active site" evidence="3">
    <location>
        <position position="207"/>
    </location>
</feature>
<dbReference type="AlphaFoldDB" id="A0A4P6XN86"/>
<name>A0A4P6XN86_9ASCO</name>
<dbReference type="Proteomes" id="UP000292447">
    <property type="component" value="Chromosome II"/>
</dbReference>
<evidence type="ECO:0000256" key="1">
    <source>
        <dbReference type="ARBA" id="ARBA00022801"/>
    </source>
</evidence>
<dbReference type="GO" id="GO:0004061">
    <property type="term" value="F:arylformamidase activity"/>
    <property type="evidence" value="ECO:0007669"/>
    <property type="project" value="UniProtKB-UniRule"/>
</dbReference>
<accession>A0A4P6XN86</accession>